<comment type="caution">
    <text evidence="5">Lacks conserved residue(s) required for the propagation of feature annotation.</text>
</comment>
<dbReference type="Proteomes" id="UP001147746">
    <property type="component" value="Unassembled WGS sequence"/>
</dbReference>
<dbReference type="FunFam" id="3.40.640.10:FF:000031">
    <property type="entry name" value="Kynureninase"/>
    <property type="match status" value="1"/>
</dbReference>
<dbReference type="GO" id="GO:0005737">
    <property type="term" value="C:cytoplasm"/>
    <property type="evidence" value="ECO:0007669"/>
    <property type="project" value="UniProtKB-SubCell"/>
</dbReference>
<keyword evidence="1 5" id="KW-0963">Cytoplasm</keyword>
<dbReference type="GO" id="GO:0043420">
    <property type="term" value="P:anthranilate metabolic process"/>
    <property type="evidence" value="ECO:0007669"/>
    <property type="project" value="UniProtKB-UniRule"/>
</dbReference>
<dbReference type="AlphaFoldDB" id="A0A9W9H3B3"/>
<keyword evidence="4 5" id="KW-0663">Pyridoxal phosphate</keyword>
<dbReference type="PIRSF" id="PIRSF038800">
    <property type="entry name" value="KYNU"/>
    <property type="match status" value="1"/>
</dbReference>
<dbReference type="HAMAP" id="MF_01970">
    <property type="entry name" value="Kynureninase"/>
    <property type="match status" value="1"/>
</dbReference>
<evidence type="ECO:0000256" key="5">
    <source>
        <dbReference type="HAMAP-Rule" id="MF_03017"/>
    </source>
</evidence>
<dbReference type="GO" id="GO:0034354">
    <property type="term" value="P:'de novo' NAD+ biosynthetic process from L-tryptophan"/>
    <property type="evidence" value="ECO:0007669"/>
    <property type="project" value="UniProtKB-UniRule"/>
</dbReference>
<comment type="similarity">
    <text evidence="5 6">Belongs to the kynureninase family.</text>
</comment>
<proteinExistence type="inferred from homology"/>
<comment type="caution">
    <text evidence="8">The sequence shown here is derived from an EMBL/GenBank/DDBJ whole genome shotgun (WGS) entry which is preliminary data.</text>
</comment>
<comment type="pathway">
    <text evidence="5 6">Amino-acid degradation; L-kynurenine degradation; L-alanine and anthranilate from L-kynurenine: step 1/1.</text>
</comment>
<dbReference type="NCBIfam" id="TIGR01814">
    <property type="entry name" value="kynureninase"/>
    <property type="match status" value="1"/>
</dbReference>
<comment type="cofactor">
    <cofactor evidence="5 6">
        <name>pyridoxal 5'-phosphate</name>
        <dbReference type="ChEBI" id="CHEBI:597326"/>
    </cofactor>
</comment>
<feature type="binding site" evidence="5">
    <location>
        <begin position="161"/>
        <end position="164"/>
    </location>
    <ligand>
        <name>pyridoxal 5'-phosphate</name>
        <dbReference type="ChEBI" id="CHEBI:597326"/>
    </ligand>
</feature>
<evidence type="ECO:0000256" key="4">
    <source>
        <dbReference type="ARBA" id="ARBA00022898"/>
    </source>
</evidence>
<protein>
    <recommendedName>
        <fullName evidence="5 6">Kynureninase</fullName>
        <ecNumber evidence="5 6">3.7.1.3</ecNumber>
    </recommendedName>
    <alternativeName>
        <fullName evidence="5">Biosynthesis of nicotinic acid protein 5</fullName>
    </alternativeName>
    <alternativeName>
        <fullName evidence="5">L-kynurenine hydrolase</fullName>
    </alternativeName>
</protein>
<comment type="function">
    <text evidence="5 6">Catalyzes the cleavage of L-kynurenine (L-Kyn) and L-3-hydroxykynurenine (L-3OHKyn) into anthranilic acid (AA) and 3-hydroxyanthranilic acid (3-OHAA), respectively.</text>
</comment>
<dbReference type="OrthoDB" id="5978656at2759"/>
<feature type="binding site" evidence="5">
    <location>
        <position position="311"/>
    </location>
    <ligand>
        <name>pyridoxal 5'-phosphate</name>
        <dbReference type="ChEBI" id="CHEBI:597326"/>
    </ligand>
</feature>
<dbReference type="Gene3D" id="3.90.1150.10">
    <property type="entry name" value="Aspartate Aminotransferase, domain 1"/>
    <property type="match status" value="1"/>
</dbReference>
<dbReference type="GO" id="GO:0019805">
    <property type="term" value="P:quinolinate biosynthetic process"/>
    <property type="evidence" value="ECO:0007669"/>
    <property type="project" value="UniProtKB-UniRule"/>
</dbReference>
<evidence type="ECO:0000256" key="3">
    <source>
        <dbReference type="ARBA" id="ARBA00022801"/>
    </source>
</evidence>
<organism evidence="8 9">
    <name type="scientific">Penicillium atrosanguineum</name>
    <dbReference type="NCBI Taxonomy" id="1132637"/>
    <lineage>
        <taxon>Eukaryota</taxon>
        <taxon>Fungi</taxon>
        <taxon>Dikarya</taxon>
        <taxon>Ascomycota</taxon>
        <taxon>Pezizomycotina</taxon>
        <taxon>Eurotiomycetes</taxon>
        <taxon>Eurotiomycetidae</taxon>
        <taxon>Eurotiales</taxon>
        <taxon>Aspergillaceae</taxon>
        <taxon>Penicillium</taxon>
    </lineage>
</organism>
<dbReference type="EC" id="3.7.1.3" evidence="5 6"/>
<keyword evidence="3 5" id="KW-0378">Hydrolase</keyword>
<feature type="binding site" evidence="5">
    <location>
        <position position="133"/>
    </location>
    <ligand>
        <name>pyridoxal 5'-phosphate</name>
        <dbReference type="ChEBI" id="CHEBI:597326"/>
    </ligand>
</feature>
<evidence type="ECO:0000256" key="6">
    <source>
        <dbReference type="PIRNR" id="PIRNR038800"/>
    </source>
</evidence>
<feature type="binding site" evidence="5">
    <location>
        <position position="339"/>
    </location>
    <ligand>
        <name>pyridoxal 5'-phosphate</name>
        <dbReference type="ChEBI" id="CHEBI:597326"/>
    </ligand>
</feature>
<reference evidence="8" key="1">
    <citation type="submission" date="2022-12" db="EMBL/GenBank/DDBJ databases">
        <authorList>
            <person name="Petersen C."/>
        </authorList>
    </citation>
    <scope>NUCLEOTIDE SEQUENCE</scope>
    <source>
        <strain evidence="8">IBT 21472</strain>
    </source>
</reference>
<feature type="domain" description="Aminotransferase class V" evidence="7">
    <location>
        <begin position="171"/>
        <end position="278"/>
    </location>
</feature>
<dbReference type="InterPro" id="IPR000192">
    <property type="entry name" value="Aminotrans_V_dom"/>
</dbReference>
<keyword evidence="2 5" id="KW-0662">Pyridine nucleotide biosynthesis</keyword>
<reference evidence="8" key="2">
    <citation type="journal article" date="2023" name="IMA Fungus">
        <title>Comparative genomic study of the Penicillium genus elucidates a diverse pangenome and 15 lateral gene transfer events.</title>
        <authorList>
            <person name="Petersen C."/>
            <person name="Sorensen T."/>
            <person name="Nielsen M.R."/>
            <person name="Sondergaard T.E."/>
            <person name="Sorensen J.L."/>
            <person name="Fitzpatrick D.A."/>
            <person name="Frisvad J.C."/>
            <person name="Nielsen K.L."/>
        </authorList>
    </citation>
    <scope>NUCLEOTIDE SEQUENCE</scope>
    <source>
        <strain evidence="8">IBT 21472</strain>
    </source>
</reference>
<evidence type="ECO:0000313" key="8">
    <source>
        <dbReference type="EMBL" id="KAJ5302777.1"/>
    </source>
</evidence>
<comment type="subunit">
    <text evidence="5 6">Homodimer.</text>
</comment>
<dbReference type="Pfam" id="PF00266">
    <property type="entry name" value="Aminotran_5"/>
    <property type="match status" value="1"/>
</dbReference>
<feature type="binding site" evidence="5">
    <location>
        <position position="249"/>
    </location>
    <ligand>
        <name>pyridoxal 5'-phosphate</name>
        <dbReference type="ChEBI" id="CHEBI:597326"/>
    </ligand>
</feature>
<dbReference type="Gene3D" id="3.40.640.10">
    <property type="entry name" value="Type I PLP-dependent aspartate aminotransferase-like (Major domain)"/>
    <property type="match status" value="1"/>
</dbReference>
<evidence type="ECO:0000256" key="1">
    <source>
        <dbReference type="ARBA" id="ARBA00022490"/>
    </source>
</evidence>
<keyword evidence="9" id="KW-1185">Reference proteome</keyword>
<dbReference type="InterPro" id="IPR010111">
    <property type="entry name" value="Kynureninase"/>
</dbReference>
<comment type="catalytic activity">
    <reaction evidence="6">
        <text>3-hydroxy-L-kynurenine + H2O = 3-hydroxyanthranilate + L-alanine + H(+)</text>
        <dbReference type="Rhea" id="RHEA:25143"/>
        <dbReference type="ChEBI" id="CHEBI:15377"/>
        <dbReference type="ChEBI" id="CHEBI:15378"/>
        <dbReference type="ChEBI" id="CHEBI:36559"/>
        <dbReference type="ChEBI" id="CHEBI:57972"/>
        <dbReference type="ChEBI" id="CHEBI:58125"/>
        <dbReference type="EC" id="3.7.1.3"/>
    </reaction>
</comment>
<dbReference type="EMBL" id="JAPZBO010000009">
    <property type="protein sequence ID" value="KAJ5302777.1"/>
    <property type="molecule type" value="Genomic_DNA"/>
</dbReference>
<feature type="modified residue" description="N6-(pyridoxal phosphate)lysine" evidence="5">
    <location>
        <position position="272"/>
    </location>
</feature>
<name>A0A9W9H3B3_9EURO</name>
<comment type="catalytic activity">
    <reaction evidence="5 6">
        <text>L-kynurenine + H2O = anthranilate + L-alanine + H(+)</text>
        <dbReference type="Rhea" id="RHEA:16813"/>
        <dbReference type="ChEBI" id="CHEBI:15377"/>
        <dbReference type="ChEBI" id="CHEBI:15378"/>
        <dbReference type="ChEBI" id="CHEBI:16567"/>
        <dbReference type="ChEBI" id="CHEBI:57959"/>
        <dbReference type="ChEBI" id="CHEBI:57972"/>
        <dbReference type="EC" id="3.7.1.3"/>
    </reaction>
</comment>
<dbReference type="Pfam" id="PF22580">
    <property type="entry name" value="KYNU_C"/>
    <property type="match status" value="1"/>
</dbReference>
<dbReference type="GO" id="GO:0030170">
    <property type="term" value="F:pyridoxal phosphate binding"/>
    <property type="evidence" value="ECO:0007669"/>
    <property type="project" value="UniProtKB-UniRule"/>
</dbReference>
<gene>
    <name evidence="5" type="primary">BNA5</name>
    <name evidence="8" type="ORF">N7476_009576</name>
</gene>
<accession>A0A9W9H3B3</accession>
<dbReference type="GO" id="GO:0030429">
    <property type="term" value="F:kynureninase activity"/>
    <property type="evidence" value="ECO:0007669"/>
    <property type="project" value="UniProtKB-UniRule"/>
</dbReference>
<dbReference type="SUPFAM" id="SSF53383">
    <property type="entry name" value="PLP-dependent transferases"/>
    <property type="match status" value="1"/>
</dbReference>
<dbReference type="GO" id="GO:0097053">
    <property type="term" value="P:L-kynurenine catabolic process"/>
    <property type="evidence" value="ECO:0007669"/>
    <property type="project" value="UniProtKB-UniRule"/>
</dbReference>
<evidence type="ECO:0000259" key="7">
    <source>
        <dbReference type="Pfam" id="PF00266"/>
    </source>
</evidence>
<comment type="pathway">
    <text evidence="5 6">Cofactor biosynthesis; NAD(+) biosynthesis; quinolinate from L-kynurenine: step 2/3.</text>
</comment>
<dbReference type="InterPro" id="IPR015421">
    <property type="entry name" value="PyrdxlP-dep_Trfase_major"/>
</dbReference>
<feature type="binding site" evidence="5">
    <location>
        <position position="134"/>
    </location>
    <ligand>
        <name>pyridoxal 5'-phosphate</name>
        <dbReference type="ChEBI" id="CHEBI:597326"/>
    </ligand>
</feature>
<evidence type="ECO:0000313" key="9">
    <source>
        <dbReference type="Proteomes" id="UP001147746"/>
    </source>
</evidence>
<feature type="binding site" evidence="5">
    <location>
        <position position="246"/>
    </location>
    <ligand>
        <name>pyridoxal 5'-phosphate</name>
        <dbReference type="ChEBI" id="CHEBI:597326"/>
    </ligand>
</feature>
<comment type="subcellular location">
    <subcellularLocation>
        <location evidence="5 6">Cytoplasm</location>
    </subcellularLocation>
</comment>
<dbReference type="InterPro" id="IPR015424">
    <property type="entry name" value="PyrdxlP-dep_Trfase"/>
</dbReference>
<sequence length="462" mass="51113">MTVQTTKPVFPAEAASKEYAASLDAAEPLTKMREEFIIPSKANLASKKLAKPGLSSEDSIYFCGNSLGLQPKAAPKYMEAQLDTWASIGVCGHFTDLEDSPLSQWQLLSDQAAGSMCKVVGAEASEVAAMGTLTTNLHLLLASFYKPTDTKRKILMDWKAFPSDHYAIESHIAWHGLDAKENMVLIGPEEGEYVISTEKILSYIDKHAHDAALILMPGIQYYTGQLFDIPRITKYAQERGLTVGWDLAHAYGNVEIKLNEWNVDFAAWCTYKYGNAGPGAMAGLFVHDRHGQVDYSEGEDKPKFRHRLTGWYGGDRSVRFKMDNKFKPIPGAGGFVISNPSVIDLTTLCASLSVFDKTCMSDLRQKSIKMTAYLEYLLLKDTTDETRQFQIITPSDHTARGAQLSLLLKPGLLHKVAESLQDAGIICDKREPDVVRVAAVPLYNTFSEIFEFVEVFKSALAA</sequence>
<feature type="binding site" evidence="5">
    <location>
        <position position="271"/>
    </location>
    <ligand>
        <name>pyridoxal 5'-phosphate</name>
        <dbReference type="ChEBI" id="CHEBI:597326"/>
    </ligand>
</feature>
<dbReference type="PANTHER" id="PTHR14084:SF2">
    <property type="entry name" value="KYNURENINASE 2"/>
    <property type="match status" value="1"/>
</dbReference>
<dbReference type="InterPro" id="IPR015422">
    <property type="entry name" value="PyrdxlP-dep_Trfase_small"/>
</dbReference>
<evidence type="ECO:0000256" key="2">
    <source>
        <dbReference type="ARBA" id="ARBA00022642"/>
    </source>
</evidence>
<dbReference type="PANTHER" id="PTHR14084">
    <property type="entry name" value="KYNURENINASE"/>
    <property type="match status" value="1"/>
</dbReference>
<dbReference type="GO" id="GO:0019441">
    <property type="term" value="P:L-tryptophan catabolic process to kynurenine"/>
    <property type="evidence" value="ECO:0007669"/>
    <property type="project" value="TreeGrafter"/>
</dbReference>